<dbReference type="EMBL" id="JAJSOF020000029">
    <property type="protein sequence ID" value="KAJ4432607.1"/>
    <property type="molecule type" value="Genomic_DNA"/>
</dbReference>
<keyword evidence="3" id="KW-1185">Reference proteome</keyword>
<evidence type="ECO:0000313" key="2">
    <source>
        <dbReference type="EMBL" id="KAJ4432607.1"/>
    </source>
</evidence>
<feature type="compositionally biased region" description="Basic and acidic residues" evidence="1">
    <location>
        <begin position="188"/>
        <end position="197"/>
    </location>
</feature>
<evidence type="ECO:0000256" key="1">
    <source>
        <dbReference type="SAM" id="MobiDB-lite"/>
    </source>
</evidence>
<proteinExistence type="predicted"/>
<sequence length="373" mass="42342">MSPQPNTDSYPAFAHTVLRENPGKNLNQEAESRIESWKRIMNSGYSTVTLCVDELSVSRLSLPKRSLYIITEHDLHMQRFLEQRKGNGNVILKTQETKRLVPGIEEWWQGNIILNLKTSEVEQNKGTNATPTPLYHEHRRRPVVTAELRALHGRISDYVFEVDIHGSPKTISTERLKPAFYEVFSEDDGNKTSDHQRPSSSNPPPFRTYPGARKVSITQGFSRPAWLVFLEEVKPEKFFEAVNIPFDSRLLAARWSRGSEDVSLVELHRALPSRALRRVPVASWSPDSGFVWTAAGLFQRTGDLNGAVIKAAVLPQRTAVDCGVSERTVYRILNEKREADESGRRLQLKTKERPKTNIDSFTAAAIKRPLFLN</sequence>
<protein>
    <submittedName>
        <fullName evidence="2">Uncharacterized protein</fullName>
    </submittedName>
</protein>
<feature type="region of interest" description="Disordered" evidence="1">
    <location>
        <begin position="187"/>
        <end position="210"/>
    </location>
</feature>
<dbReference type="Proteomes" id="UP001148838">
    <property type="component" value="Unassembled WGS sequence"/>
</dbReference>
<gene>
    <name evidence="2" type="ORF">ANN_21230</name>
</gene>
<comment type="caution">
    <text evidence="2">The sequence shown here is derived from an EMBL/GenBank/DDBJ whole genome shotgun (WGS) entry which is preliminary data.</text>
</comment>
<organism evidence="2 3">
    <name type="scientific">Periplaneta americana</name>
    <name type="common">American cockroach</name>
    <name type="synonym">Blatta americana</name>
    <dbReference type="NCBI Taxonomy" id="6978"/>
    <lineage>
        <taxon>Eukaryota</taxon>
        <taxon>Metazoa</taxon>
        <taxon>Ecdysozoa</taxon>
        <taxon>Arthropoda</taxon>
        <taxon>Hexapoda</taxon>
        <taxon>Insecta</taxon>
        <taxon>Pterygota</taxon>
        <taxon>Neoptera</taxon>
        <taxon>Polyneoptera</taxon>
        <taxon>Dictyoptera</taxon>
        <taxon>Blattodea</taxon>
        <taxon>Blattoidea</taxon>
        <taxon>Blattidae</taxon>
        <taxon>Blattinae</taxon>
        <taxon>Periplaneta</taxon>
    </lineage>
</organism>
<name>A0ABQ8SG23_PERAM</name>
<accession>A0ABQ8SG23</accession>
<reference evidence="2 3" key="1">
    <citation type="journal article" date="2022" name="Allergy">
        <title>Genome assembly and annotation of Periplaneta americana reveal a comprehensive cockroach allergen profile.</title>
        <authorList>
            <person name="Wang L."/>
            <person name="Xiong Q."/>
            <person name="Saelim N."/>
            <person name="Wang L."/>
            <person name="Nong W."/>
            <person name="Wan A.T."/>
            <person name="Shi M."/>
            <person name="Liu X."/>
            <person name="Cao Q."/>
            <person name="Hui J.H.L."/>
            <person name="Sookrung N."/>
            <person name="Leung T.F."/>
            <person name="Tungtrongchitr A."/>
            <person name="Tsui S.K.W."/>
        </authorList>
    </citation>
    <scope>NUCLEOTIDE SEQUENCE [LARGE SCALE GENOMIC DNA]</scope>
    <source>
        <strain evidence="2">PWHHKU_190912</strain>
    </source>
</reference>
<evidence type="ECO:0000313" key="3">
    <source>
        <dbReference type="Proteomes" id="UP001148838"/>
    </source>
</evidence>